<reference evidence="1 2" key="1">
    <citation type="submission" date="2013-04" db="EMBL/GenBank/DDBJ databases">
        <title>Complete Genome Sequence of Cronobacter sakazakii Bacteriophage CR8.</title>
        <authorList>
            <person name="Kim Y."/>
            <person name="Shin H."/>
            <person name="Ryu S."/>
        </authorList>
    </citation>
    <scope>NUCLEOTIDE SEQUENCE [LARGE SCALE GENOMIC DNA]</scope>
</reference>
<dbReference type="GeneID" id="19686842"/>
<protein>
    <submittedName>
        <fullName evidence="1">Uncharacterized protein</fullName>
    </submittedName>
</protein>
<proteinExistence type="predicted"/>
<accession>A0A060AG96</accession>
<evidence type="ECO:0000313" key="1">
    <source>
        <dbReference type="EMBL" id="AIA64621.1"/>
    </source>
</evidence>
<keyword evidence="2" id="KW-1185">Reference proteome</keyword>
<sequence length="131" mass="14574">MSTIKMAEFARKYGKKYGGNLCLEGCKSGNQVLSHEKLPDLQVPEKIVTLTGYIEFNEAKRRKTGKDGTQVRTGYVTGLAVHSGHLYAITVDSVYRIYGPWYADVITNDPFLNSLWEDVKKGVLAQASKKA</sequence>
<organism evidence="1 2">
    <name type="scientific">Cronobacter phage CR8</name>
    <dbReference type="NCBI Taxonomy" id="1327934"/>
    <lineage>
        <taxon>Viruses</taxon>
        <taxon>Duplodnaviria</taxon>
        <taxon>Heunggongvirae</taxon>
        <taxon>Uroviricota</taxon>
        <taxon>Caudoviricetes</taxon>
        <taxon>Vequintavirinae</taxon>
        <taxon>Certrevirus</taxon>
        <taxon>Certrevirus CR8</taxon>
    </lineage>
</organism>
<name>A0A060AG96_9CAUD</name>
<dbReference type="EMBL" id="KC954774">
    <property type="protein sequence ID" value="AIA64621.1"/>
    <property type="molecule type" value="Genomic_DNA"/>
</dbReference>
<dbReference type="KEGG" id="vg:19686842"/>
<evidence type="ECO:0000313" key="2">
    <source>
        <dbReference type="Proteomes" id="UP000026984"/>
    </source>
</evidence>
<gene>
    <name evidence="1" type="ORF">CR8_091</name>
</gene>
<dbReference type="RefSeq" id="YP_009042328.1">
    <property type="nucleotide sequence ID" value="NC_024354.1"/>
</dbReference>
<dbReference type="Proteomes" id="UP000026984">
    <property type="component" value="Segment"/>
</dbReference>